<dbReference type="OrthoDB" id="6148233at2759"/>
<evidence type="ECO:0000256" key="1">
    <source>
        <dbReference type="SAM" id="MobiDB-lite"/>
    </source>
</evidence>
<gene>
    <name evidence="3" type="ORF">MCOR_46271</name>
</gene>
<feature type="region of interest" description="Disordered" evidence="1">
    <location>
        <begin position="123"/>
        <end position="143"/>
    </location>
</feature>
<dbReference type="AlphaFoldDB" id="A0A6J8DZ64"/>
<keyword evidence="4" id="KW-1185">Reference proteome</keyword>
<protein>
    <submittedName>
        <fullName evidence="3">Uncharacterized protein</fullName>
    </submittedName>
</protein>
<evidence type="ECO:0000256" key="2">
    <source>
        <dbReference type="SAM" id="Phobius"/>
    </source>
</evidence>
<feature type="region of interest" description="Disordered" evidence="1">
    <location>
        <begin position="160"/>
        <end position="208"/>
    </location>
</feature>
<proteinExistence type="predicted"/>
<reference evidence="3 4" key="1">
    <citation type="submission" date="2020-06" db="EMBL/GenBank/DDBJ databases">
        <authorList>
            <person name="Li R."/>
            <person name="Bekaert M."/>
        </authorList>
    </citation>
    <scope>NUCLEOTIDE SEQUENCE [LARGE SCALE GENOMIC DNA]</scope>
    <source>
        <strain evidence="4">wild</strain>
    </source>
</reference>
<evidence type="ECO:0000313" key="3">
    <source>
        <dbReference type="EMBL" id="CAC5413377.1"/>
    </source>
</evidence>
<dbReference type="EMBL" id="CACVKT020008134">
    <property type="protein sequence ID" value="CAC5413377.1"/>
    <property type="molecule type" value="Genomic_DNA"/>
</dbReference>
<keyword evidence="2" id="KW-1133">Transmembrane helix</keyword>
<evidence type="ECO:0000313" key="4">
    <source>
        <dbReference type="Proteomes" id="UP000507470"/>
    </source>
</evidence>
<accession>A0A6J8DZ64</accession>
<keyword evidence="2" id="KW-0472">Membrane</keyword>
<keyword evidence="2" id="KW-0812">Transmembrane</keyword>
<feature type="compositionally biased region" description="Low complexity" evidence="1">
    <location>
        <begin position="171"/>
        <end position="180"/>
    </location>
</feature>
<dbReference type="Proteomes" id="UP000507470">
    <property type="component" value="Unassembled WGS sequence"/>
</dbReference>
<sequence>MDLRPSEIFYSQDSISNYFGVNTSHSDLYIGDTLDELINGSATVSNIPKISVFWWEGKWFTHDNRRLWVFRKAEKLGIINSIPVYTTSISEVDSNKFTTCNEGSSVNVRGNAGGSAWRRLSTGRSRNQYQDHNSQSLNRTNLDNYPETTIYSRSTDYTHPAPTYIQSVPTRRSSSSFLDNSRSERSRFSDSGLPNFSGQSMFEQTKPPRNTDRIPGYICALFLFVCLYFLFF</sequence>
<organism evidence="3 4">
    <name type="scientific">Mytilus coruscus</name>
    <name type="common">Sea mussel</name>
    <dbReference type="NCBI Taxonomy" id="42192"/>
    <lineage>
        <taxon>Eukaryota</taxon>
        <taxon>Metazoa</taxon>
        <taxon>Spiralia</taxon>
        <taxon>Lophotrochozoa</taxon>
        <taxon>Mollusca</taxon>
        <taxon>Bivalvia</taxon>
        <taxon>Autobranchia</taxon>
        <taxon>Pteriomorphia</taxon>
        <taxon>Mytilida</taxon>
        <taxon>Mytiloidea</taxon>
        <taxon>Mytilidae</taxon>
        <taxon>Mytilinae</taxon>
        <taxon>Mytilus</taxon>
    </lineage>
</organism>
<feature type="transmembrane region" description="Helical" evidence="2">
    <location>
        <begin position="214"/>
        <end position="231"/>
    </location>
</feature>
<name>A0A6J8DZ64_MYTCO</name>
<feature type="compositionally biased region" description="Polar residues" evidence="1">
    <location>
        <begin position="192"/>
        <end position="203"/>
    </location>
</feature>